<dbReference type="CDD" id="cd04301">
    <property type="entry name" value="NAT_SF"/>
    <property type="match status" value="1"/>
</dbReference>
<evidence type="ECO:0000313" key="4">
    <source>
        <dbReference type="EMBL" id="KAG9699488.1"/>
    </source>
</evidence>
<gene>
    <name evidence="4" type="ORF">KCU76_g1470</name>
</gene>
<dbReference type="InterPro" id="IPR036322">
    <property type="entry name" value="WD40_repeat_dom_sf"/>
</dbReference>
<feature type="non-terminal residue" evidence="4">
    <location>
        <position position="764"/>
    </location>
</feature>
<dbReference type="Proteomes" id="UP000779574">
    <property type="component" value="Unassembled WGS sequence"/>
</dbReference>
<dbReference type="PANTHER" id="PTHR19848:SF8">
    <property type="entry name" value="F-BOX AND WD REPEAT DOMAIN CONTAINING 7"/>
    <property type="match status" value="1"/>
</dbReference>
<dbReference type="InterPro" id="IPR015943">
    <property type="entry name" value="WD40/YVTN_repeat-like_dom_sf"/>
</dbReference>
<keyword evidence="1 3" id="KW-0853">WD repeat</keyword>
<organism evidence="4 5">
    <name type="scientific">Aureobasidium melanogenum</name>
    <name type="common">Aureobasidium pullulans var. melanogenum</name>
    <dbReference type="NCBI Taxonomy" id="46634"/>
    <lineage>
        <taxon>Eukaryota</taxon>
        <taxon>Fungi</taxon>
        <taxon>Dikarya</taxon>
        <taxon>Ascomycota</taxon>
        <taxon>Pezizomycotina</taxon>
        <taxon>Dothideomycetes</taxon>
        <taxon>Dothideomycetidae</taxon>
        <taxon>Dothideales</taxon>
        <taxon>Saccotheciaceae</taxon>
        <taxon>Aureobasidium</taxon>
    </lineage>
</organism>
<dbReference type="PROSITE" id="PS50082">
    <property type="entry name" value="WD_REPEATS_2"/>
    <property type="match status" value="2"/>
</dbReference>
<evidence type="ECO:0000256" key="2">
    <source>
        <dbReference type="ARBA" id="ARBA00022737"/>
    </source>
</evidence>
<dbReference type="EMBL" id="JAHFXF010000032">
    <property type="protein sequence ID" value="KAG9699488.1"/>
    <property type="molecule type" value="Genomic_DNA"/>
</dbReference>
<proteinExistence type="predicted"/>
<dbReference type="Pfam" id="PF00400">
    <property type="entry name" value="WD40"/>
    <property type="match status" value="1"/>
</dbReference>
<reference evidence="4" key="2">
    <citation type="submission" date="2021-08" db="EMBL/GenBank/DDBJ databases">
        <authorList>
            <person name="Gostincar C."/>
            <person name="Sun X."/>
            <person name="Song Z."/>
            <person name="Gunde-Cimerman N."/>
        </authorList>
    </citation>
    <scope>NUCLEOTIDE SEQUENCE</scope>
    <source>
        <strain evidence="4">EXF-9911</strain>
    </source>
</reference>
<comment type="caution">
    <text evidence="4">The sequence shown here is derived from an EMBL/GenBank/DDBJ whole genome shotgun (WGS) entry which is preliminary data.</text>
</comment>
<evidence type="ECO:0000313" key="5">
    <source>
        <dbReference type="Proteomes" id="UP000779574"/>
    </source>
</evidence>
<name>A0A9P8EV15_AURME</name>
<dbReference type="AlphaFoldDB" id="A0A9P8EV15"/>
<dbReference type="PROSITE" id="PS50294">
    <property type="entry name" value="WD_REPEATS_REGION"/>
    <property type="match status" value="1"/>
</dbReference>
<keyword evidence="2" id="KW-0677">Repeat</keyword>
<dbReference type="SUPFAM" id="SSF50978">
    <property type="entry name" value="WD40 repeat-like"/>
    <property type="match status" value="1"/>
</dbReference>
<dbReference type="Gene3D" id="3.40.630.30">
    <property type="match status" value="1"/>
</dbReference>
<dbReference type="InterPro" id="IPR016181">
    <property type="entry name" value="Acyl_CoA_acyltransferase"/>
</dbReference>
<evidence type="ECO:0000256" key="3">
    <source>
        <dbReference type="PROSITE-ProRule" id="PRU00221"/>
    </source>
</evidence>
<evidence type="ECO:0000256" key="1">
    <source>
        <dbReference type="ARBA" id="ARBA00022574"/>
    </source>
</evidence>
<dbReference type="Gene3D" id="2.130.10.10">
    <property type="entry name" value="YVTN repeat-like/Quinoprotein amine dehydrogenase"/>
    <property type="match status" value="2"/>
</dbReference>
<reference evidence="4" key="1">
    <citation type="journal article" date="2021" name="J Fungi (Basel)">
        <title>Virulence traits and population genomics of the black yeast Aureobasidium melanogenum.</title>
        <authorList>
            <person name="Cernosa A."/>
            <person name="Sun X."/>
            <person name="Gostincar C."/>
            <person name="Fang C."/>
            <person name="Gunde-Cimerman N."/>
            <person name="Song Z."/>
        </authorList>
    </citation>
    <scope>NUCLEOTIDE SEQUENCE</scope>
    <source>
        <strain evidence="4">EXF-9911</strain>
    </source>
</reference>
<dbReference type="InterPro" id="IPR001680">
    <property type="entry name" value="WD40_rpt"/>
</dbReference>
<sequence length="764" mass="85480">MARHMNPKKFLAEFVYEVEKDFDVDGTPASWAAPTDNGKPAHRFWDDEDEKVELDFFGSQNTGDISSFATSHDGKLVAGSNGSVVGVLNIETKEQCMQFKGLVFPCVKLMFSPATNECGGYTLVIETSDRDERKSVVFFLGLEQDGRMIQQPDTMNVDELLQKSLEPVVAQMNGSFELSQTSPLIESVRQGYSKALENLRAGLESRHLVRVAGRPSGFGSTPFSKDGRLFLYVIQNESTQSGPRPQADLPKVIVYDVAKCQKYVLGGHEDAIMWTAFSPDGQYIATAAWDGTFRIFDVSTGDCKHVIGPTGGQCWSGAWSPDSKFVVLCGMGNQDSQSETFVAVYSAETAQQVNRFRNDELKHWVRCVAWSPRGEIAIVHEKNNVWIWEPFGNRTISSFKVKVEDWMMERYAAVSQVQWVHEGEMLVARAGDSTIEIWNRVKNIKWRLQRPEGSGKERGIGIFSECKMCSMQIDWMSDVAVMKETGWLSINAKAEKNSGVLNKQVQSTGPWKLDFVPFDPKETAAMTTNAPSGPATVSHRQLPPSATLVPIDLKVEQERQILYGQRIICGWNSDKIPKWAAAIEAGTRSFFWICLAPDAERDIPTFTRDDKTHMPVGHVSLDKVDITEPDAVPDTTLADPEKGVLTITSLFVLPAFHRSGLGAFAMDECERLARIPPFGAENITALTVNTLSPRYCEGGVEGPDGLGQWEKEAGEQRPVPKNNMLWYEKKGYKRYKEEAPRYTSLGKQGETLWWYACFMRKELQ</sequence>
<dbReference type="SMART" id="SM00320">
    <property type="entry name" value="WD40"/>
    <property type="match status" value="5"/>
</dbReference>
<accession>A0A9P8EV15</accession>
<feature type="repeat" description="WD" evidence="3">
    <location>
        <begin position="265"/>
        <end position="306"/>
    </location>
</feature>
<protein>
    <submittedName>
        <fullName evidence="4">WD40 repeat-like protein</fullName>
    </submittedName>
</protein>
<feature type="repeat" description="WD" evidence="3">
    <location>
        <begin position="407"/>
        <end position="439"/>
    </location>
</feature>
<dbReference type="PANTHER" id="PTHR19848">
    <property type="entry name" value="WD40 REPEAT PROTEIN"/>
    <property type="match status" value="1"/>
</dbReference>
<dbReference type="SUPFAM" id="SSF55729">
    <property type="entry name" value="Acyl-CoA N-acyltransferases (Nat)"/>
    <property type="match status" value="1"/>
</dbReference>